<dbReference type="InterPro" id="IPR035965">
    <property type="entry name" value="PAS-like_dom_sf"/>
</dbReference>
<organism evidence="3 4">
    <name type="scientific">Symmachiella dynata</name>
    <dbReference type="NCBI Taxonomy" id="2527995"/>
    <lineage>
        <taxon>Bacteria</taxon>
        <taxon>Pseudomonadati</taxon>
        <taxon>Planctomycetota</taxon>
        <taxon>Planctomycetia</taxon>
        <taxon>Planctomycetales</taxon>
        <taxon>Planctomycetaceae</taxon>
        <taxon>Symmachiella</taxon>
    </lineage>
</organism>
<proteinExistence type="predicted"/>
<dbReference type="SUPFAM" id="SSF55785">
    <property type="entry name" value="PYP-like sensor domain (PAS domain)"/>
    <property type="match status" value="1"/>
</dbReference>
<evidence type="ECO:0000259" key="1">
    <source>
        <dbReference type="PROSITE" id="PS50112"/>
    </source>
</evidence>
<dbReference type="InterPro" id="IPR000014">
    <property type="entry name" value="PAS"/>
</dbReference>
<dbReference type="PROSITE" id="PS50113">
    <property type="entry name" value="PAC"/>
    <property type="match status" value="1"/>
</dbReference>
<dbReference type="NCBIfam" id="TIGR00229">
    <property type="entry name" value="sensory_box"/>
    <property type="match status" value="1"/>
</dbReference>
<name>A0A517ZX91_9PLAN</name>
<feature type="domain" description="PAS" evidence="1">
    <location>
        <begin position="18"/>
        <end position="88"/>
    </location>
</feature>
<sequence length="203" mass="22782">MASEDQPRSSSVDGFPVSKELSHALLECMPVNVIFKDLGGRILFANQRFCQESGSRPGELIGKTDYDLFPQEMAEKYRRDDADVLKRGGVLHDVERHLNIDGDIRYVEVFKAPVQDAQGHLIGVQVLFWDVTERKLADEQFENEQKQIKSLTSRIPEIALRLDRVENDSQARETMDALQDVLTRTSAALAKFSAGDAGSSRKS</sequence>
<dbReference type="PANTHER" id="PTHR44757">
    <property type="entry name" value="DIGUANYLATE CYCLASE DGCP"/>
    <property type="match status" value="1"/>
</dbReference>
<dbReference type="InterPro" id="IPR013656">
    <property type="entry name" value="PAS_4"/>
</dbReference>
<dbReference type="InterPro" id="IPR052155">
    <property type="entry name" value="Biofilm_reg_signaling"/>
</dbReference>
<reference evidence="3 4" key="1">
    <citation type="submission" date="2019-02" db="EMBL/GenBank/DDBJ databases">
        <title>Deep-cultivation of Planctomycetes and their phenomic and genomic characterization uncovers novel biology.</title>
        <authorList>
            <person name="Wiegand S."/>
            <person name="Jogler M."/>
            <person name="Boedeker C."/>
            <person name="Pinto D."/>
            <person name="Vollmers J."/>
            <person name="Rivas-Marin E."/>
            <person name="Kohn T."/>
            <person name="Peeters S.H."/>
            <person name="Heuer A."/>
            <person name="Rast P."/>
            <person name="Oberbeckmann S."/>
            <person name="Bunk B."/>
            <person name="Jeske O."/>
            <person name="Meyerdierks A."/>
            <person name="Storesund J.E."/>
            <person name="Kallscheuer N."/>
            <person name="Luecker S."/>
            <person name="Lage O.M."/>
            <person name="Pohl T."/>
            <person name="Merkel B.J."/>
            <person name="Hornburger P."/>
            <person name="Mueller R.-W."/>
            <person name="Bruemmer F."/>
            <person name="Labrenz M."/>
            <person name="Spormann A.M."/>
            <person name="Op den Camp H."/>
            <person name="Overmann J."/>
            <person name="Amann R."/>
            <person name="Jetten M.S.M."/>
            <person name="Mascher T."/>
            <person name="Medema M.H."/>
            <person name="Devos D.P."/>
            <person name="Kaster A.-K."/>
            <person name="Ovreas L."/>
            <person name="Rohde M."/>
            <person name="Galperin M.Y."/>
            <person name="Jogler C."/>
        </authorList>
    </citation>
    <scope>NUCLEOTIDE SEQUENCE [LARGE SCALE GENOMIC DNA]</scope>
    <source>
        <strain evidence="3 4">Mal52</strain>
    </source>
</reference>
<dbReference type="RefSeq" id="WP_145379672.1">
    <property type="nucleotide sequence ID" value="NZ_CP036276.1"/>
</dbReference>
<dbReference type="Proteomes" id="UP000319383">
    <property type="component" value="Chromosome"/>
</dbReference>
<dbReference type="CDD" id="cd00130">
    <property type="entry name" value="PAS"/>
    <property type="match status" value="1"/>
</dbReference>
<dbReference type="InterPro" id="IPR000700">
    <property type="entry name" value="PAS-assoc_C"/>
</dbReference>
<evidence type="ECO:0000313" key="4">
    <source>
        <dbReference type="Proteomes" id="UP000319383"/>
    </source>
</evidence>
<feature type="domain" description="PAC" evidence="2">
    <location>
        <begin position="91"/>
        <end position="143"/>
    </location>
</feature>
<keyword evidence="4" id="KW-1185">Reference proteome</keyword>
<dbReference type="PANTHER" id="PTHR44757:SF2">
    <property type="entry name" value="BIOFILM ARCHITECTURE MAINTENANCE PROTEIN MBAA"/>
    <property type="match status" value="1"/>
</dbReference>
<dbReference type="AlphaFoldDB" id="A0A517ZX91"/>
<dbReference type="Pfam" id="PF08448">
    <property type="entry name" value="PAS_4"/>
    <property type="match status" value="1"/>
</dbReference>
<dbReference type="SMART" id="SM00091">
    <property type="entry name" value="PAS"/>
    <property type="match status" value="1"/>
</dbReference>
<protein>
    <submittedName>
        <fullName evidence="3">Aerobic respiration control sensor protein ArcB</fullName>
    </submittedName>
</protein>
<dbReference type="PROSITE" id="PS50112">
    <property type="entry name" value="PAS"/>
    <property type="match status" value="1"/>
</dbReference>
<evidence type="ECO:0000313" key="3">
    <source>
        <dbReference type="EMBL" id="QDU47046.1"/>
    </source>
</evidence>
<dbReference type="EMBL" id="CP036276">
    <property type="protein sequence ID" value="QDU47046.1"/>
    <property type="molecule type" value="Genomic_DNA"/>
</dbReference>
<accession>A0A517ZX91</accession>
<dbReference type="Gene3D" id="3.30.450.20">
    <property type="entry name" value="PAS domain"/>
    <property type="match status" value="1"/>
</dbReference>
<dbReference type="KEGG" id="sdyn:Mal52_55740"/>
<evidence type="ECO:0000259" key="2">
    <source>
        <dbReference type="PROSITE" id="PS50113"/>
    </source>
</evidence>
<gene>
    <name evidence="3" type="ORF">Mal52_55740</name>
</gene>